<dbReference type="PROSITE" id="PS51935">
    <property type="entry name" value="NLPC_P60"/>
    <property type="match status" value="1"/>
</dbReference>
<comment type="caution">
    <text evidence="7">The sequence shown here is derived from an EMBL/GenBank/DDBJ whole genome shotgun (WGS) entry which is preliminary data.</text>
</comment>
<evidence type="ECO:0000313" key="7">
    <source>
        <dbReference type="EMBL" id="RNI19610.1"/>
    </source>
</evidence>
<dbReference type="Pfam" id="PF01471">
    <property type="entry name" value="PG_binding_1"/>
    <property type="match status" value="1"/>
</dbReference>
<dbReference type="Proteomes" id="UP000271678">
    <property type="component" value="Unassembled WGS sequence"/>
</dbReference>
<feature type="domain" description="NlpC/P60" evidence="6">
    <location>
        <begin position="190"/>
        <end position="300"/>
    </location>
</feature>
<comment type="similarity">
    <text evidence="1">Belongs to the peptidase C40 family.</text>
</comment>
<dbReference type="AlphaFoldDB" id="A0A3M9M238"/>
<reference evidence="7 8" key="1">
    <citation type="submission" date="2018-11" db="EMBL/GenBank/DDBJ databases">
        <title>Draft genome of Simplicispira Flexivirga sp. BO-16.</title>
        <authorList>
            <person name="Im W.T."/>
        </authorList>
    </citation>
    <scope>NUCLEOTIDE SEQUENCE [LARGE SCALE GENOMIC DNA]</scope>
    <source>
        <strain evidence="7 8">BO-16</strain>
    </source>
</reference>
<feature type="region of interest" description="Disordered" evidence="5">
    <location>
        <begin position="1"/>
        <end position="47"/>
    </location>
</feature>
<sequence>MTVPPAIGESDAQEQVGRSRPGATSPGSHVSEQFRHRRVPGFMGSYSPRHLQRESKVLSKLGRRGAAVAAAGAVVVPVAGMESASAAPGSAVPAAVHATVGHVAAVGTLATSVRVGPTLRYGSTGAAVKVLQKKLGGLTTDGIFGSKTRSKVWSFQRSHHLAVDGIVGRATWTALGGYPAATPAPTPTPKKSQSRIVSIAMGLRGVPYVYGGASPSGFDCSGFTSYVYRRAGISIPRTASAQAARSTRVSSPKPGDLVFWGYPAYHVAIYIGGGKIVAARHPGTVVGVQNLWGIHYFGRI</sequence>
<dbReference type="InterPro" id="IPR036366">
    <property type="entry name" value="PGBDSf"/>
</dbReference>
<dbReference type="InterPro" id="IPR002477">
    <property type="entry name" value="Peptidoglycan-bd-like"/>
</dbReference>
<dbReference type="SUPFAM" id="SSF54001">
    <property type="entry name" value="Cysteine proteinases"/>
    <property type="match status" value="1"/>
</dbReference>
<gene>
    <name evidence="7" type="ORF">EFY87_16040</name>
</gene>
<evidence type="ECO:0000259" key="6">
    <source>
        <dbReference type="PROSITE" id="PS51935"/>
    </source>
</evidence>
<dbReference type="Gene3D" id="1.10.101.10">
    <property type="entry name" value="PGBD-like superfamily/PGBD"/>
    <property type="match status" value="1"/>
</dbReference>
<evidence type="ECO:0000256" key="3">
    <source>
        <dbReference type="ARBA" id="ARBA00022801"/>
    </source>
</evidence>
<keyword evidence="8" id="KW-1185">Reference proteome</keyword>
<keyword evidence="2" id="KW-0645">Protease</keyword>
<dbReference type="Gene3D" id="3.90.1720.10">
    <property type="entry name" value="endopeptidase domain like (from Nostoc punctiforme)"/>
    <property type="match status" value="1"/>
</dbReference>
<dbReference type="GO" id="GO:0006508">
    <property type="term" value="P:proteolysis"/>
    <property type="evidence" value="ECO:0007669"/>
    <property type="project" value="UniProtKB-KW"/>
</dbReference>
<proteinExistence type="inferred from homology"/>
<dbReference type="EMBL" id="RJJQ01000019">
    <property type="protein sequence ID" value="RNI19610.1"/>
    <property type="molecule type" value="Genomic_DNA"/>
</dbReference>
<protein>
    <submittedName>
        <fullName evidence="7">NlpC/P60 family protein</fullName>
    </submittedName>
</protein>
<evidence type="ECO:0000256" key="2">
    <source>
        <dbReference type="ARBA" id="ARBA00022670"/>
    </source>
</evidence>
<dbReference type="PANTHER" id="PTHR47359">
    <property type="entry name" value="PEPTIDOGLYCAN DL-ENDOPEPTIDASE CWLO"/>
    <property type="match status" value="1"/>
</dbReference>
<organism evidence="7 8">
    <name type="scientific">Flexivirga caeni</name>
    <dbReference type="NCBI Taxonomy" id="2294115"/>
    <lineage>
        <taxon>Bacteria</taxon>
        <taxon>Bacillati</taxon>
        <taxon>Actinomycetota</taxon>
        <taxon>Actinomycetes</taxon>
        <taxon>Micrococcales</taxon>
        <taxon>Dermacoccaceae</taxon>
        <taxon>Flexivirga</taxon>
    </lineage>
</organism>
<evidence type="ECO:0000256" key="1">
    <source>
        <dbReference type="ARBA" id="ARBA00007074"/>
    </source>
</evidence>
<dbReference type="PANTHER" id="PTHR47359:SF3">
    <property type="entry name" value="NLP_P60 DOMAIN-CONTAINING PROTEIN-RELATED"/>
    <property type="match status" value="1"/>
</dbReference>
<dbReference type="GO" id="GO:0008234">
    <property type="term" value="F:cysteine-type peptidase activity"/>
    <property type="evidence" value="ECO:0007669"/>
    <property type="project" value="UniProtKB-KW"/>
</dbReference>
<dbReference type="InterPro" id="IPR036365">
    <property type="entry name" value="PGBD-like_sf"/>
</dbReference>
<dbReference type="InterPro" id="IPR000064">
    <property type="entry name" value="NLP_P60_dom"/>
</dbReference>
<dbReference type="InterPro" id="IPR051794">
    <property type="entry name" value="PG_Endopeptidase_C40"/>
</dbReference>
<evidence type="ECO:0000256" key="5">
    <source>
        <dbReference type="SAM" id="MobiDB-lite"/>
    </source>
</evidence>
<evidence type="ECO:0000313" key="8">
    <source>
        <dbReference type="Proteomes" id="UP000271678"/>
    </source>
</evidence>
<evidence type="ECO:0000256" key="4">
    <source>
        <dbReference type="ARBA" id="ARBA00022807"/>
    </source>
</evidence>
<keyword evidence="3" id="KW-0378">Hydrolase</keyword>
<dbReference type="InterPro" id="IPR038765">
    <property type="entry name" value="Papain-like_cys_pep_sf"/>
</dbReference>
<keyword evidence="4" id="KW-0788">Thiol protease</keyword>
<accession>A0A3M9M238</accession>
<dbReference type="Pfam" id="PF00877">
    <property type="entry name" value="NLPC_P60"/>
    <property type="match status" value="1"/>
</dbReference>
<name>A0A3M9M238_9MICO</name>
<dbReference type="SUPFAM" id="SSF47090">
    <property type="entry name" value="PGBD-like"/>
    <property type="match status" value="1"/>
</dbReference>